<accession>A0A7H1BIB9</accession>
<keyword evidence="2" id="KW-1185">Reference proteome</keyword>
<gene>
    <name evidence="1" type="ORF">IAG42_01805</name>
</gene>
<proteinExistence type="predicted"/>
<dbReference type="EMBL" id="CP061281">
    <property type="protein sequence ID" value="QNS08474.1"/>
    <property type="molecule type" value="Genomic_DNA"/>
</dbReference>
<dbReference type="KEGG" id="sxn:IAG42_01805"/>
<evidence type="ECO:0000313" key="2">
    <source>
        <dbReference type="Proteomes" id="UP000516428"/>
    </source>
</evidence>
<protein>
    <recommendedName>
        <fullName evidence="3">GTPase HflX N-terminal domain-containing protein</fullName>
    </recommendedName>
</protein>
<sequence length="111" mass="11428">MILVGHFSARHKDHTARMDAAEAELTAAGARVVGRIVQRRGVSAGGAAKMDQPHSARTVLSSGKAQEAAALCARTGADAAVFVTPVTDRQRALLAELFGCPVLGPLSARPG</sequence>
<dbReference type="Proteomes" id="UP000516428">
    <property type="component" value="Chromosome"/>
</dbReference>
<evidence type="ECO:0000313" key="1">
    <source>
        <dbReference type="EMBL" id="QNS08474.1"/>
    </source>
</evidence>
<organism evidence="1 2">
    <name type="scientific">Streptomyces xanthii</name>
    <dbReference type="NCBI Taxonomy" id="2768069"/>
    <lineage>
        <taxon>Bacteria</taxon>
        <taxon>Bacillati</taxon>
        <taxon>Actinomycetota</taxon>
        <taxon>Actinomycetes</taxon>
        <taxon>Kitasatosporales</taxon>
        <taxon>Streptomycetaceae</taxon>
        <taxon>Streptomyces</taxon>
    </lineage>
</organism>
<evidence type="ECO:0008006" key="3">
    <source>
        <dbReference type="Google" id="ProtNLM"/>
    </source>
</evidence>
<reference evidence="1 2" key="1">
    <citation type="submission" date="2020-09" db="EMBL/GenBank/DDBJ databases">
        <title>A novel species.</title>
        <authorList>
            <person name="Gao J."/>
        </authorList>
    </citation>
    <scope>NUCLEOTIDE SEQUENCE [LARGE SCALE GENOMIC DNA]</scope>
    <source>
        <strain evidence="1 2">CRXT-Y-14</strain>
    </source>
</reference>
<dbReference type="AlphaFoldDB" id="A0A7H1BIB9"/>
<name>A0A7H1BIB9_9ACTN</name>